<dbReference type="EMBL" id="PIQO01000002">
    <property type="protein sequence ID" value="PKR86406.1"/>
    <property type="molecule type" value="Genomic_DNA"/>
</dbReference>
<dbReference type="InterPro" id="IPR023214">
    <property type="entry name" value="HAD_sf"/>
</dbReference>
<dbReference type="PANTHER" id="PTHR19288">
    <property type="entry name" value="4-NITROPHENYLPHOSPHATASE-RELATED"/>
    <property type="match status" value="1"/>
</dbReference>
<name>A0A2N3LP68_9BACI</name>
<dbReference type="PIRSF" id="PIRSF000915">
    <property type="entry name" value="PGP-type_phosphatase"/>
    <property type="match status" value="1"/>
</dbReference>
<keyword evidence="1 4" id="KW-0479">Metal-binding</keyword>
<evidence type="ECO:0000256" key="1">
    <source>
        <dbReference type="PIRNR" id="PIRNR000915"/>
    </source>
</evidence>
<organism evidence="5 6">
    <name type="scientific">Heyndrickxia camelliae</name>
    <dbReference type="NCBI Taxonomy" id="1707093"/>
    <lineage>
        <taxon>Bacteria</taxon>
        <taxon>Bacillati</taxon>
        <taxon>Bacillota</taxon>
        <taxon>Bacilli</taxon>
        <taxon>Bacillales</taxon>
        <taxon>Bacillaceae</taxon>
        <taxon>Heyndrickxia</taxon>
    </lineage>
</organism>
<dbReference type="Pfam" id="PF13344">
    <property type="entry name" value="Hydrolase_6"/>
    <property type="match status" value="1"/>
</dbReference>
<proteinExistence type="inferred from homology"/>
<dbReference type="OrthoDB" id="9810449at2"/>
<keyword evidence="1 4" id="KW-0460">Magnesium</keyword>
<dbReference type="EC" id="3.1.3.-" evidence="1"/>
<feature type="binding site" evidence="4">
    <location>
        <position position="8"/>
    </location>
    <ligand>
        <name>Mg(2+)</name>
        <dbReference type="ChEBI" id="CHEBI:18420"/>
    </ligand>
</feature>
<dbReference type="AlphaFoldDB" id="A0A2N3LP68"/>
<evidence type="ECO:0000256" key="4">
    <source>
        <dbReference type="PIRSR" id="PIRSR000915-3"/>
    </source>
</evidence>
<accession>A0A2N3LP68</accession>
<evidence type="ECO:0000256" key="3">
    <source>
        <dbReference type="PIRSR" id="PIRSR000915-2"/>
    </source>
</evidence>
<evidence type="ECO:0000313" key="6">
    <source>
        <dbReference type="Proteomes" id="UP000233440"/>
    </source>
</evidence>
<dbReference type="InterPro" id="IPR036412">
    <property type="entry name" value="HAD-like_sf"/>
</dbReference>
<gene>
    <name evidence="5" type="ORF">CWO92_04735</name>
</gene>
<dbReference type="NCBIfam" id="TIGR01460">
    <property type="entry name" value="HAD-SF-IIA"/>
    <property type="match status" value="1"/>
</dbReference>
<evidence type="ECO:0000313" key="5">
    <source>
        <dbReference type="EMBL" id="PKR86406.1"/>
    </source>
</evidence>
<feature type="binding site" evidence="4">
    <location>
        <position position="210"/>
    </location>
    <ligand>
        <name>Mg(2+)</name>
        <dbReference type="ChEBI" id="CHEBI:18420"/>
    </ligand>
</feature>
<reference evidence="5 6" key="1">
    <citation type="submission" date="2017-11" db="EMBL/GenBank/DDBJ databases">
        <title>Bacillus camelliae sp. nov., isolated from pu'er tea.</title>
        <authorList>
            <person name="Niu L."/>
        </authorList>
    </citation>
    <scope>NUCLEOTIDE SEQUENCE [LARGE SCALE GENOMIC DNA]</scope>
    <source>
        <strain evidence="5 6">7578-1</strain>
    </source>
</reference>
<comment type="caution">
    <text evidence="5">The sequence shown here is derived from an EMBL/GenBank/DDBJ whole genome shotgun (WGS) entry which is preliminary data.</text>
</comment>
<dbReference type="Pfam" id="PF13242">
    <property type="entry name" value="Hydrolase_like"/>
    <property type="match status" value="1"/>
</dbReference>
<feature type="active site" description="Proton donor" evidence="2">
    <location>
        <position position="10"/>
    </location>
</feature>
<feature type="active site" description="Nucleophile" evidence="2">
    <location>
        <position position="8"/>
    </location>
</feature>
<comment type="cofactor">
    <cofactor evidence="4">
        <name>Mg(2+)</name>
        <dbReference type="ChEBI" id="CHEBI:18420"/>
    </cofactor>
    <text evidence="4">Divalent metal ions. Mg(2+) is the most effective.</text>
</comment>
<dbReference type="GO" id="GO:0005737">
    <property type="term" value="C:cytoplasm"/>
    <property type="evidence" value="ECO:0007669"/>
    <property type="project" value="TreeGrafter"/>
</dbReference>
<comment type="function">
    <text evidence="1">Catalyzes the dephosphorylation of 2-6 carbon acid sugars in vitro.</text>
</comment>
<sequence>MVKGFIFDLDGTVYLGNKLIEGALETIQYLKTNGHKVVFFTNKSISTRQDYVQKLNHLGIEVTLENVVNSNYITAKYLKRHMISSDAVYVIGEEALLEELREEGIRVTKDSSEANYIVLGWDRAFNYEKLNNAYQAWVKNNAVIIATNPDRTCPVIGGQLPDCASMIGAMEGATGKSVDLIMGKPSKLAAEFVVKEILELSPQHCYMVGDRLETDIKMGIENGLNTILVLTGIATIDMVKASAEKPTYILESIKDIPYLQEIVSTH</sequence>
<dbReference type="PANTHER" id="PTHR19288:SF46">
    <property type="entry name" value="HALOACID DEHALOGENASE-LIKE HYDROLASE DOMAIN-CONTAINING PROTEIN 2"/>
    <property type="match status" value="1"/>
</dbReference>
<keyword evidence="6" id="KW-1185">Reference proteome</keyword>
<dbReference type="InterPro" id="IPR006357">
    <property type="entry name" value="HAD-SF_hydro_IIA"/>
</dbReference>
<feature type="binding site" evidence="4">
    <location>
        <position position="10"/>
    </location>
    <ligand>
        <name>Mg(2+)</name>
        <dbReference type="ChEBI" id="CHEBI:18420"/>
    </ligand>
</feature>
<dbReference type="RefSeq" id="WP_101353044.1">
    <property type="nucleotide sequence ID" value="NZ_PIQO01000002.1"/>
</dbReference>
<evidence type="ECO:0000256" key="2">
    <source>
        <dbReference type="PIRSR" id="PIRSR000915-1"/>
    </source>
</evidence>
<protein>
    <recommendedName>
        <fullName evidence="1">Acid sugar phosphatase</fullName>
        <ecNumber evidence="1">3.1.3.-</ecNumber>
    </recommendedName>
</protein>
<dbReference type="GO" id="GO:0046872">
    <property type="term" value="F:metal ion binding"/>
    <property type="evidence" value="ECO:0007669"/>
    <property type="project" value="UniProtKB-KW"/>
</dbReference>
<dbReference type="Proteomes" id="UP000233440">
    <property type="component" value="Unassembled WGS sequence"/>
</dbReference>
<dbReference type="SUPFAM" id="SSF56784">
    <property type="entry name" value="HAD-like"/>
    <property type="match status" value="1"/>
</dbReference>
<dbReference type="GO" id="GO:0016791">
    <property type="term" value="F:phosphatase activity"/>
    <property type="evidence" value="ECO:0007669"/>
    <property type="project" value="TreeGrafter"/>
</dbReference>
<keyword evidence="5" id="KW-0378">Hydrolase</keyword>
<dbReference type="Gene3D" id="3.40.50.1000">
    <property type="entry name" value="HAD superfamily/HAD-like"/>
    <property type="match status" value="2"/>
</dbReference>
<feature type="binding site" evidence="3">
    <location>
        <position position="184"/>
    </location>
    <ligand>
        <name>substrate</name>
    </ligand>
</feature>
<comment type="similarity">
    <text evidence="1">Belongs to the HAD-like hydrolase superfamily. NagD family.</text>
</comment>